<dbReference type="Proteomes" id="UP000305202">
    <property type="component" value="Unassembled WGS sequence"/>
</dbReference>
<dbReference type="NCBIfam" id="NF047539">
    <property type="entry name" value="XAC2610_fam"/>
    <property type="match status" value="1"/>
</dbReference>
<proteinExistence type="predicted"/>
<sequence length="91" mass="10758">MYHRRKNHITFEDYNRDGYKDFSIWPLDEGMGTYKIHRLFVFSPAGKKFKEIKPTCGDDFVNIRIEGHDLINMIYDDNTPKSCSIPLKSLK</sequence>
<dbReference type="EMBL" id="SZPQ01000094">
    <property type="protein sequence ID" value="TKI02263.1"/>
    <property type="molecule type" value="Genomic_DNA"/>
</dbReference>
<evidence type="ECO:0008006" key="3">
    <source>
        <dbReference type="Google" id="ProtNLM"/>
    </source>
</evidence>
<comment type="caution">
    <text evidence="1">The sequence shown here is derived from an EMBL/GenBank/DDBJ whole genome shotgun (WGS) entry which is preliminary data.</text>
</comment>
<evidence type="ECO:0000313" key="1">
    <source>
        <dbReference type="EMBL" id="TKI02263.1"/>
    </source>
</evidence>
<dbReference type="InterPro" id="IPR058087">
    <property type="entry name" value="XAC2610_dom"/>
</dbReference>
<keyword evidence="2" id="KW-1185">Reference proteome</keyword>
<gene>
    <name evidence="1" type="ORF">FCN80_25495</name>
</gene>
<evidence type="ECO:0000313" key="2">
    <source>
        <dbReference type="Proteomes" id="UP000305202"/>
    </source>
</evidence>
<protein>
    <recommendedName>
        <fullName evidence="3">VCBS repeat protein</fullName>
    </recommendedName>
</protein>
<name>A0ABY2SG01_9HYPH</name>
<accession>A0ABY2SG01</accession>
<organism evidence="1 2">
    <name type="scientific">Martelella alba</name>
    <dbReference type="NCBI Taxonomy" id="2590451"/>
    <lineage>
        <taxon>Bacteria</taxon>
        <taxon>Pseudomonadati</taxon>
        <taxon>Pseudomonadota</taxon>
        <taxon>Alphaproteobacteria</taxon>
        <taxon>Hyphomicrobiales</taxon>
        <taxon>Aurantimonadaceae</taxon>
        <taxon>Martelella</taxon>
    </lineage>
</organism>
<reference evidence="1 2" key="1">
    <citation type="submission" date="2019-04" db="EMBL/GenBank/DDBJ databases">
        <authorList>
            <person name="Li M."/>
            <person name="Gao C."/>
        </authorList>
    </citation>
    <scope>NUCLEOTIDE SEQUENCE [LARGE SCALE GENOMIC DNA]</scope>
    <source>
        <strain evidence="1 2">BGMRC 2031</strain>
    </source>
</reference>